<dbReference type="InterPro" id="IPR019052">
    <property type="entry name" value="DUF2383"/>
</dbReference>
<reference evidence="2 3" key="1">
    <citation type="submission" date="2018-10" db="EMBL/GenBank/DDBJ databases">
        <title>Dokdonia luteus sp. nov., isolated from sea water.</title>
        <authorList>
            <person name="Zhou L.Y."/>
            <person name="Du Z.J."/>
        </authorList>
    </citation>
    <scope>NUCLEOTIDE SEQUENCE [LARGE SCALE GENOMIC DNA]</scope>
    <source>
        <strain evidence="2 3">SH27</strain>
    </source>
</reference>
<gene>
    <name evidence="2" type="ORF">EAX61_09345</name>
</gene>
<dbReference type="SUPFAM" id="SSF47240">
    <property type="entry name" value="Ferritin-like"/>
    <property type="match status" value="1"/>
</dbReference>
<protein>
    <submittedName>
        <fullName evidence="2">PA2169 family four-helix-bundle protein</fullName>
    </submittedName>
</protein>
<dbReference type="PIRSF" id="PIRSF029477">
    <property type="entry name" value="UCP029477"/>
    <property type="match status" value="1"/>
</dbReference>
<evidence type="ECO:0000313" key="3">
    <source>
        <dbReference type="Proteomes" id="UP000281985"/>
    </source>
</evidence>
<evidence type="ECO:0000313" key="2">
    <source>
        <dbReference type="EMBL" id="RMB58501.1"/>
    </source>
</evidence>
<name>A0A3M0G0K1_9FLAO</name>
<dbReference type="NCBIfam" id="TIGR02284">
    <property type="entry name" value="PA2169 family four-helix-bundle protein"/>
    <property type="match status" value="1"/>
</dbReference>
<dbReference type="Proteomes" id="UP000281985">
    <property type="component" value="Unassembled WGS sequence"/>
</dbReference>
<dbReference type="Gene3D" id="1.20.1260.10">
    <property type="match status" value="1"/>
</dbReference>
<accession>A0A3M0G0K1</accession>
<dbReference type="OrthoDB" id="282393at2"/>
<comment type="caution">
    <text evidence="2">The sequence shown here is derived from an EMBL/GenBank/DDBJ whole genome shotgun (WGS) entry which is preliminary data.</text>
</comment>
<dbReference type="RefSeq" id="WP_121917425.1">
    <property type="nucleotide sequence ID" value="NZ_REFV01000008.1"/>
</dbReference>
<feature type="domain" description="DUF2383" evidence="1">
    <location>
        <begin position="7"/>
        <end position="115"/>
    </location>
</feature>
<dbReference type="CDD" id="cd00657">
    <property type="entry name" value="Ferritin_like"/>
    <property type="match status" value="1"/>
</dbReference>
<dbReference type="Pfam" id="PF09537">
    <property type="entry name" value="DUF2383"/>
    <property type="match status" value="1"/>
</dbReference>
<proteinExistence type="predicted"/>
<organism evidence="2 3">
    <name type="scientific">Dokdonia sinensis</name>
    <dbReference type="NCBI Taxonomy" id="2479847"/>
    <lineage>
        <taxon>Bacteria</taxon>
        <taxon>Pseudomonadati</taxon>
        <taxon>Bacteroidota</taxon>
        <taxon>Flavobacteriia</taxon>
        <taxon>Flavobacteriales</taxon>
        <taxon>Flavobacteriaceae</taxon>
        <taxon>Dokdonia</taxon>
    </lineage>
</organism>
<dbReference type="InterPro" id="IPR009078">
    <property type="entry name" value="Ferritin-like_SF"/>
</dbReference>
<dbReference type="InterPro" id="IPR012347">
    <property type="entry name" value="Ferritin-like"/>
</dbReference>
<evidence type="ECO:0000259" key="1">
    <source>
        <dbReference type="Pfam" id="PF09537"/>
    </source>
</evidence>
<dbReference type="InterPro" id="IPR016920">
    <property type="entry name" value="UCP029477"/>
</dbReference>
<dbReference type="EMBL" id="REFV01000008">
    <property type="protein sequence ID" value="RMB58501.1"/>
    <property type="molecule type" value="Genomic_DNA"/>
</dbReference>
<dbReference type="AlphaFoldDB" id="A0A3M0G0K1"/>
<keyword evidence="3" id="KW-1185">Reference proteome</keyword>
<dbReference type="InterPro" id="IPR011971">
    <property type="entry name" value="CHP02284"/>
</dbReference>
<sequence length="148" mass="16710">MSYTEKVSNRLNDLLTKNYDAEAGYKQAAEKVSNPKLKNFFNQRAKERYDFGHELKSEIKSFGQEPEKGTSFTGDAHRTWIDIKTAFSSDKDEAVLEEAIRGEKAAVAEYNEVLSETSLPPSTANLITKERDSVQNALNNVKSLEEWA</sequence>